<keyword evidence="1 3" id="KW-0963">Cytoplasm</keyword>
<dbReference type="InterPro" id="IPR023200">
    <property type="entry name" value="RMF_sf"/>
</dbReference>
<gene>
    <name evidence="3" type="primary">rmf</name>
    <name evidence="5" type="ORF">FLL45_05810</name>
</gene>
<dbReference type="Proteomes" id="UP000317839">
    <property type="component" value="Unassembled WGS sequence"/>
</dbReference>
<evidence type="ECO:0000256" key="3">
    <source>
        <dbReference type="HAMAP-Rule" id="MF_00919"/>
    </source>
</evidence>
<comment type="function">
    <text evidence="3">During stationary phase, converts 70S ribosomes to an inactive dimeric form (100S ribosomes).</text>
</comment>
<evidence type="ECO:0000256" key="1">
    <source>
        <dbReference type="ARBA" id="ARBA00022490"/>
    </source>
</evidence>
<dbReference type="RefSeq" id="WP_142941029.1">
    <property type="nucleotide sequence ID" value="NZ_VIKR01000001.1"/>
</dbReference>
<evidence type="ECO:0000313" key="6">
    <source>
        <dbReference type="Proteomes" id="UP000317839"/>
    </source>
</evidence>
<proteinExistence type="inferred from homology"/>
<evidence type="ECO:0000256" key="4">
    <source>
        <dbReference type="SAM" id="MobiDB-lite"/>
    </source>
</evidence>
<comment type="subcellular location">
    <subcellularLocation>
        <location evidence="3">Cytoplasm</location>
    </subcellularLocation>
</comment>
<comment type="similarity">
    <text evidence="3">Belongs to the ribosome modulation factor family.</text>
</comment>
<dbReference type="Pfam" id="PF04957">
    <property type="entry name" value="RMF"/>
    <property type="match status" value="1"/>
</dbReference>
<comment type="caution">
    <text evidence="5">The sequence shown here is derived from an EMBL/GenBank/DDBJ whole genome shotgun (WGS) entry which is preliminary data.</text>
</comment>
<dbReference type="AlphaFoldDB" id="A0A545TJS3"/>
<organism evidence="5 6">
    <name type="scientific">Aliikangiella marina</name>
    <dbReference type="NCBI Taxonomy" id="1712262"/>
    <lineage>
        <taxon>Bacteria</taxon>
        <taxon>Pseudomonadati</taxon>
        <taxon>Pseudomonadota</taxon>
        <taxon>Gammaproteobacteria</taxon>
        <taxon>Oceanospirillales</taxon>
        <taxon>Pleioneaceae</taxon>
        <taxon>Aliikangiella</taxon>
    </lineage>
</organism>
<keyword evidence="2 3" id="KW-0810">Translation regulation</keyword>
<name>A0A545TJS3_9GAMM</name>
<dbReference type="HAMAP" id="MF_00919">
    <property type="entry name" value="RMF"/>
    <property type="match status" value="1"/>
</dbReference>
<evidence type="ECO:0000313" key="5">
    <source>
        <dbReference type="EMBL" id="TQV77457.1"/>
    </source>
</evidence>
<dbReference type="Gene3D" id="1.10.10.620">
    <property type="entry name" value="ribosome modulation factor like domain"/>
    <property type="match status" value="1"/>
</dbReference>
<sequence>MKRQKRDRVERAHQKGYTAGVNGKSPESCPFSSLEAKEHWLGGWREAREEVSKGYFV</sequence>
<reference evidence="5 6" key="1">
    <citation type="submission" date="2019-06" db="EMBL/GenBank/DDBJ databases">
        <title>Draft genome of Aliikangiella marina GYP-15.</title>
        <authorList>
            <person name="Wang G."/>
        </authorList>
    </citation>
    <scope>NUCLEOTIDE SEQUENCE [LARGE SCALE GENOMIC DNA]</scope>
    <source>
        <strain evidence="5 6">GYP-15</strain>
    </source>
</reference>
<evidence type="ECO:0000256" key="2">
    <source>
        <dbReference type="ARBA" id="ARBA00022845"/>
    </source>
</evidence>
<dbReference type="NCBIfam" id="NF011162">
    <property type="entry name" value="PRK14563.1"/>
    <property type="match status" value="1"/>
</dbReference>
<dbReference type="GO" id="GO:0005737">
    <property type="term" value="C:cytoplasm"/>
    <property type="evidence" value="ECO:0007669"/>
    <property type="project" value="UniProtKB-SubCell"/>
</dbReference>
<dbReference type="NCBIfam" id="NF041886">
    <property type="entry name" value="Rmf_CrpP_fam"/>
    <property type="match status" value="1"/>
</dbReference>
<protein>
    <recommendedName>
        <fullName evidence="3">Ribosome modulation factor</fullName>
        <shortName evidence="3">RMF</shortName>
    </recommendedName>
</protein>
<dbReference type="EMBL" id="VIKR01000001">
    <property type="protein sequence ID" value="TQV77457.1"/>
    <property type="molecule type" value="Genomic_DNA"/>
</dbReference>
<feature type="region of interest" description="Disordered" evidence="4">
    <location>
        <begin position="1"/>
        <end position="29"/>
    </location>
</feature>
<keyword evidence="6" id="KW-1185">Reference proteome</keyword>
<dbReference type="OrthoDB" id="5917763at2"/>
<dbReference type="InterPro" id="IPR007040">
    <property type="entry name" value="Ribosome_modulation_factor"/>
</dbReference>
<dbReference type="GO" id="GO:0006417">
    <property type="term" value="P:regulation of translation"/>
    <property type="evidence" value="ECO:0007669"/>
    <property type="project" value="UniProtKB-UniRule"/>
</dbReference>
<accession>A0A545TJS3</accession>